<dbReference type="SUPFAM" id="SSF53335">
    <property type="entry name" value="S-adenosyl-L-methionine-dependent methyltransferases"/>
    <property type="match status" value="1"/>
</dbReference>
<dbReference type="InterPro" id="IPR029063">
    <property type="entry name" value="SAM-dependent_MTases_sf"/>
</dbReference>
<protein>
    <recommendedName>
        <fullName evidence="3">Methyltransferase</fullName>
    </recommendedName>
</protein>
<accession>A0A2H0WP83</accession>
<feature type="non-terminal residue" evidence="1">
    <location>
        <position position="271"/>
    </location>
</feature>
<organism evidence="1 2">
    <name type="scientific">Candidatus Shapirobacteria bacterium CG09_land_8_20_14_0_10_39_12</name>
    <dbReference type="NCBI Taxonomy" id="1974885"/>
    <lineage>
        <taxon>Bacteria</taxon>
        <taxon>Candidatus Shapironibacteriota</taxon>
    </lineage>
</organism>
<comment type="caution">
    <text evidence="1">The sequence shown here is derived from an EMBL/GenBank/DDBJ whole genome shotgun (WGS) entry which is preliminary data.</text>
</comment>
<sequence>MTKELAKNLGQEEWYQALVEECRAIIVETVFTSRIELIRGKWLLGDRLWQEKNKGITKLLTRVSVDLRISERECWRCYKFREEYRDFLNKSGEINIEVLPEGKNISWHKIANKYLPQPKEREKIELPEGKYRTLVVDPPWKTEKILREVRPNQVEMDYLLLTAEEIRDFRDKKGKAIPDLFNLNGCHVYLWTTHKHLPDALEILKAWGVKYQCVLTWIKNVGMTPFSWMYSTELVLFGRVGDLDLLKKGERLDFYGKVREHSRKPDEFYEL</sequence>
<name>A0A2H0WP83_9BACT</name>
<dbReference type="AlphaFoldDB" id="A0A2H0WP83"/>
<reference evidence="2" key="1">
    <citation type="submission" date="2017-09" db="EMBL/GenBank/DDBJ databases">
        <title>Depth-based differentiation of microbial function through sediment-hosted aquifers and enrichment of novel symbionts in the deep terrestrial subsurface.</title>
        <authorList>
            <person name="Probst A.J."/>
            <person name="Ladd B."/>
            <person name="Jarett J.K."/>
            <person name="Geller-Mcgrath D.E."/>
            <person name="Sieber C.M.K."/>
            <person name="Emerson J.B."/>
            <person name="Anantharaman K."/>
            <person name="Thomas B.C."/>
            <person name="Malmstrom R."/>
            <person name="Stieglmeier M."/>
            <person name="Klingl A."/>
            <person name="Woyke T."/>
            <person name="Ryan C.M."/>
            <person name="Banfield J.F."/>
        </authorList>
    </citation>
    <scope>NUCLEOTIDE SEQUENCE [LARGE SCALE GENOMIC DNA]</scope>
</reference>
<evidence type="ECO:0000313" key="2">
    <source>
        <dbReference type="Proteomes" id="UP000230775"/>
    </source>
</evidence>
<proteinExistence type="predicted"/>
<evidence type="ECO:0000313" key="1">
    <source>
        <dbReference type="EMBL" id="PIS14456.1"/>
    </source>
</evidence>
<dbReference type="InterPro" id="IPR007757">
    <property type="entry name" value="MT-A70-like"/>
</dbReference>
<dbReference type="Proteomes" id="UP000230775">
    <property type="component" value="Unassembled WGS sequence"/>
</dbReference>
<dbReference type="EMBL" id="PEZI01000054">
    <property type="protein sequence ID" value="PIS14456.1"/>
    <property type="molecule type" value="Genomic_DNA"/>
</dbReference>
<gene>
    <name evidence="1" type="ORF">COT64_02585</name>
</gene>
<evidence type="ECO:0008006" key="3">
    <source>
        <dbReference type="Google" id="ProtNLM"/>
    </source>
</evidence>
<dbReference type="Pfam" id="PF05063">
    <property type="entry name" value="MT-A70"/>
    <property type="match status" value="1"/>
</dbReference>